<dbReference type="KEGG" id="svp:Pan189_38780"/>
<dbReference type="SUPFAM" id="SSF52540">
    <property type="entry name" value="P-loop containing nucleoside triphosphate hydrolases"/>
    <property type="match status" value="1"/>
</dbReference>
<dbReference type="Gene3D" id="3.40.50.300">
    <property type="entry name" value="P-loop containing nucleotide triphosphate hydrolases"/>
    <property type="match status" value="1"/>
</dbReference>
<evidence type="ECO:0000313" key="2">
    <source>
        <dbReference type="Proteomes" id="UP000317318"/>
    </source>
</evidence>
<accession>A0A517R6H0</accession>
<dbReference type="Proteomes" id="UP000317318">
    <property type="component" value="Chromosome"/>
</dbReference>
<evidence type="ECO:0008006" key="3">
    <source>
        <dbReference type="Google" id="ProtNLM"/>
    </source>
</evidence>
<organism evidence="1 2">
    <name type="scientific">Stratiformator vulcanicus</name>
    <dbReference type="NCBI Taxonomy" id="2527980"/>
    <lineage>
        <taxon>Bacteria</taxon>
        <taxon>Pseudomonadati</taxon>
        <taxon>Planctomycetota</taxon>
        <taxon>Planctomycetia</taxon>
        <taxon>Planctomycetales</taxon>
        <taxon>Planctomycetaceae</taxon>
        <taxon>Stratiformator</taxon>
    </lineage>
</organism>
<name>A0A517R6H0_9PLAN</name>
<dbReference type="AlphaFoldDB" id="A0A517R6H0"/>
<sequence length="350" mass="40229">MFAEDYNFFERLLHRIALGSATVSAASFEVQRLVANTDTPKVARAKHLFVAGLARAGTTILMRRLYETGRFRSLTYRDMPFVLMPDLWGRIRGRAPASASVERAHGDGIMVNNESPEALEEVFWRVHFGSKYIRPDRLKSCELSAEAVSQFREYLAILLTGTDSGRYLSKNNNNILRLRVIAAAFPNAVQIVPFREPRSHAASLLRQHRRFLRIHAESRFSRQYMRWLVHHEFGADHRPFEFDPATVMVGGDRLSLGYWMRQWVHVYRGLLDTAPPSAVFVCYEDLCREDNQLWMKLTEILELPVVEGSDVGGFVSRNKPCDESLPEGLEANARDLYEVLQRRQVERLSQ</sequence>
<protein>
    <recommendedName>
        <fullName evidence="3">Sulfotransferase domain protein</fullName>
    </recommendedName>
</protein>
<evidence type="ECO:0000313" key="1">
    <source>
        <dbReference type="EMBL" id="QDT39470.1"/>
    </source>
</evidence>
<dbReference type="Pfam" id="PF13469">
    <property type="entry name" value="Sulfotransfer_3"/>
    <property type="match status" value="1"/>
</dbReference>
<proteinExistence type="predicted"/>
<dbReference type="InterPro" id="IPR027417">
    <property type="entry name" value="P-loop_NTPase"/>
</dbReference>
<gene>
    <name evidence="1" type="ORF">Pan189_38780</name>
</gene>
<dbReference type="EMBL" id="CP036268">
    <property type="protein sequence ID" value="QDT39470.1"/>
    <property type="molecule type" value="Genomic_DNA"/>
</dbReference>
<reference evidence="1 2" key="1">
    <citation type="submission" date="2019-02" db="EMBL/GenBank/DDBJ databases">
        <title>Deep-cultivation of Planctomycetes and their phenomic and genomic characterization uncovers novel biology.</title>
        <authorList>
            <person name="Wiegand S."/>
            <person name="Jogler M."/>
            <person name="Boedeker C."/>
            <person name="Pinto D."/>
            <person name="Vollmers J."/>
            <person name="Rivas-Marin E."/>
            <person name="Kohn T."/>
            <person name="Peeters S.H."/>
            <person name="Heuer A."/>
            <person name="Rast P."/>
            <person name="Oberbeckmann S."/>
            <person name="Bunk B."/>
            <person name="Jeske O."/>
            <person name="Meyerdierks A."/>
            <person name="Storesund J.E."/>
            <person name="Kallscheuer N."/>
            <person name="Luecker S."/>
            <person name="Lage O.M."/>
            <person name="Pohl T."/>
            <person name="Merkel B.J."/>
            <person name="Hornburger P."/>
            <person name="Mueller R.-W."/>
            <person name="Bruemmer F."/>
            <person name="Labrenz M."/>
            <person name="Spormann A.M."/>
            <person name="Op den Camp H."/>
            <person name="Overmann J."/>
            <person name="Amann R."/>
            <person name="Jetten M.S.M."/>
            <person name="Mascher T."/>
            <person name="Medema M.H."/>
            <person name="Devos D.P."/>
            <person name="Kaster A.-K."/>
            <person name="Ovreas L."/>
            <person name="Rohde M."/>
            <person name="Galperin M.Y."/>
            <person name="Jogler C."/>
        </authorList>
    </citation>
    <scope>NUCLEOTIDE SEQUENCE [LARGE SCALE GENOMIC DNA]</scope>
    <source>
        <strain evidence="1 2">Pan189</strain>
    </source>
</reference>
<keyword evidence="2" id="KW-1185">Reference proteome</keyword>